<proteinExistence type="predicted"/>
<name>A0A8T0I4A8_CERPU</name>
<evidence type="ECO:0000313" key="2">
    <source>
        <dbReference type="EMBL" id="KAG0577591.1"/>
    </source>
</evidence>
<feature type="compositionally biased region" description="Basic and acidic residues" evidence="1">
    <location>
        <begin position="33"/>
        <end position="47"/>
    </location>
</feature>
<dbReference type="EMBL" id="CM026425">
    <property type="protein sequence ID" value="KAG0577591.1"/>
    <property type="molecule type" value="Genomic_DNA"/>
</dbReference>
<keyword evidence="3" id="KW-1185">Reference proteome</keyword>
<feature type="compositionally biased region" description="Basic and acidic residues" evidence="1">
    <location>
        <begin position="184"/>
        <end position="193"/>
    </location>
</feature>
<organism evidence="2 3">
    <name type="scientific">Ceratodon purpureus</name>
    <name type="common">Fire moss</name>
    <name type="synonym">Dicranum purpureum</name>
    <dbReference type="NCBI Taxonomy" id="3225"/>
    <lineage>
        <taxon>Eukaryota</taxon>
        <taxon>Viridiplantae</taxon>
        <taxon>Streptophyta</taxon>
        <taxon>Embryophyta</taxon>
        <taxon>Bryophyta</taxon>
        <taxon>Bryophytina</taxon>
        <taxon>Bryopsida</taxon>
        <taxon>Dicranidae</taxon>
        <taxon>Pseudoditrichales</taxon>
        <taxon>Ditrichaceae</taxon>
        <taxon>Ceratodon</taxon>
    </lineage>
</organism>
<feature type="region of interest" description="Disordered" evidence="1">
    <location>
        <begin position="298"/>
        <end position="323"/>
    </location>
</feature>
<feature type="compositionally biased region" description="Basic and acidic residues" evidence="1">
    <location>
        <begin position="309"/>
        <end position="323"/>
    </location>
</feature>
<feature type="compositionally biased region" description="Basic and acidic residues" evidence="1">
    <location>
        <begin position="245"/>
        <end position="260"/>
    </location>
</feature>
<evidence type="ECO:0000313" key="3">
    <source>
        <dbReference type="Proteomes" id="UP000822688"/>
    </source>
</evidence>
<feature type="compositionally biased region" description="Low complexity" evidence="1">
    <location>
        <begin position="86"/>
        <end position="95"/>
    </location>
</feature>
<accession>A0A8T0I4A8</accession>
<feature type="compositionally biased region" description="Basic and acidic residues" evidence="1">
    <location>
        <begin position="208"/>
        <end position="218"/>
    </location>
</feature>
<feature type="compositionally biased region" description="Basic and acidic residues" evidence="1">
    <location>
        <begin position="1"/>
        <end position="22"/>
    </location>
</feature>
<evidence type="ECO:0000256" key="1">
    <source>
        <dbReference type="SAM" id="MobiDB-lite"/>
    </source>
</evidence>
<dbReference type="Proteomes" id="UP000822688">
    <property type="component" value="Chromosome 5"/>
</dbReference>
<dbReference type="EMBL" id="CM026425">
    <property type="protein sequence ID" value="KAG0577590.1"/>
    <property type="molecule type" value="Genomic_DNA"/>
</dbReference>
<dbReference type="AlphaFoldDB" id="A0A8T0I4A8"/>
<gene>
    <name evidence="2" type="ORF">KC19_5G167100</name>
</gene>
<feature type="region of interest" description="Disordered" evidence="1">
    <location>
        <begin position="237"/>
        <end position="264"/>
    </location>
</feature>
<feature type="region of interest" description="Disordered" evidence="1">
    <location>
        <begin position="1"/>
        <end position="128"/>
    </location>
</feature>
<feature type="compositionally biased region" description="Basic and acidic residues" evidence="1">
    <location>
        <begin position="96"/>
        <end position="105"/>
    </location>
</feature>
<feature type="compositionally biased region" description="Polar residues" evidence="1">
    <location>
        <begin position="65"/>
        <end position="77"/>
    </location>
</feature>
<feature type="region of interest" description="Disordered" evidence="1">
    <location>
        <begin position="184"/>
        <end position="218"/>
    </location>
</feature>
<comment type="caution">
    <text evidence="2">The sequence shown here is derived from an EMBL/GenBank/DDBJ whole genome shotgun (WGS) entry which is preliminary data.</text>
</comment>
<dbReference type="OrthoDB" id="10556605at2759"/>
<sequence length="380" mass="40616">MAHVEDHSATGAAPEEHSHGAEHTSFLHKLKEKLHIGSKHKDEKVADSGEAPASATATHDAPVVSKSTSDDQVSSTPVAKPVDVVAPLPATTTAAPEEHAHHDSRPTAMDVSSLAGHESEHHGGVPTFLAALPDQDVPALDSPAHPQLHHVAPDFDSEQAKQGEHHGRVPEDGVPTFLAALPDRDIPAEDSPRHPQLHHGTPGSASHFDSKEVQQGEHHGIVPEGGVPTFLAALPDQDVPAQDSPTHKELHHVEQGEHHQGGAPHLDSEQVFEQAQQGEHHHGVPTFLVALPDEEIPAEVTKSTSEAISPEHQEPHRGHHAHGDEQFDSEEVFQDAQQGEHHHGVPTFLVALPDEEIPVEVTKGVESTTDESVTEGSMSK</sequence>
<protein>
    <submittedName>
        <fullName evidence="2">Uncharacterized protein</fullName>
    </submittedName>
</protein>
<reference evidence="2" key="1">
    <citation type="submission" date="2020-06" db="EMBL/GenBank/DDBJ databases">
        <title>WGS assembly of Ceratodon purpureus strain R40.</title>
        <authorList>
            <person name="Carey S.B."/>
            <person name="Jenkins J."/>
            <person name="Shu S."/>
            <person name="Lovell J.T."/>
            <person name="Sreedasyam A."/>
            <person name="Maumus F."/>
            <person name="Tiley G.P."/>
            <person name="Fernandez-Pozo N."/>
            <person name="Barry K."/>
            <person name="Chen C."/>
            <person name="Wang M."/>
            <person name="Lipzen A."/>
            <person name="Daum C."/>
            <person name="Saski C.A."/>
            <person name="Payton A.C."/>
            <person name="Mcbreen J.C."/>
            <person name="Conrad R.E."/>
            <person name="Kollar L.M."/>
            <person name="Olsson S."/>
            <person name="Huttunen S."/>
            <person name="Landis J.B."/>
            <person name="Wickett N.J."/>
            <person name="Johnson M.G."/>
            <person name="Rensing S.A."/>
            <person name="Grimwood J."/>
            <person name="Schmutz J."/>
            <person name="Mcdaniel S.F."/>
        </authorList>
    </citation>
    <scope>NUCLEOTIDE SEQUENCE</scope>
    <source>
        <strain evidence="2">R40</strain>
    </source>
</reference>